<dbReference type="RefSeq" id="WP_092616336.1">
    <property type="nucleotide sequence ID" value="NZ_FNCV01000002.1"/>
</dbReference>
<dbReference type="OrthoDB" id="9801454at2"/>
<sequence>MPTAALLIIGNEILSGRTRDANLAFLGEELARLGIPLIEARVVADHETAIVAALNALRAEVDYLFTTGGIGPTHDDITTAAVAKAFGLKVIRHPEAVARLEAHYPDAGTLNAARLKMAEVPDGAALIDNPVSAAPGYRIGNVHVLAGVPSIARAMFEALKPTLAAGAPILSRSLAAYVKEGDLAAPLEAIQNSHPAVDIGSYPFARDGRVGAAVVARGTDPATLETVMSKVSTLLDDLGAERLPE</sequence>
<dbReference type="InterPro" id="IPR036425">
    <property type="entry name" value="MoaB/Mog-like_dom_sf"/>
</dbReference>
<dbReference type="PANTHER" id="PTHR13939:SF0">
    <property type="entry name" value="NMN AMIDOHYDROLASE-LIKE PROTEIN YFAY"/>
    <property type="match status" value="1"/>
</dbReference>
<dbReference type="CDD" id="cd00885">
    <property type="entry name" value="cinA"/>
    <property type="match status" value="1"/>
</dbReference>
<dbReference type="InterPro" id="IPR056596">
    <property type="entry name" value="FLAD1_M"/>
</dbReference>
<evidence type="ECO:0000259" key="1">
    <source>
        <dbReference type="SMART" id="SM00852"/>
    </source>
</evidence>
<evidence type="ECO:0000313" key="3">
    <source>
        <dbReference type="Proteomes" id="UP000217076"/>
    </source>
</evidence>
<dbReference type="InterPro" id="IPR001453">
    <property type="entry name" value="MoaB/Mog_dom"/>
</dbReference>
<keyword evidence="3" id="KW-1185">Reference proteome</keyword>
<dbReference type="EMBL" id="FNCV01000002">
    <property type="protein sequence ID" value="SDG77765.1"/>
    <property type="molecule type" value="Genomic_DNA"/>
</dbReference>
<gene>
    <name evidence="2" type="ORF">SAMN05421742_102390</name>
</gene>
<dbReference type="Proteomes" id="UP000217076">
    <property type="component" value="Unassembled WGS sequence"/>
</dbReference>
<name>A0A1G7X0R3_9PROT</name>
<dbReference type="SUPFAM" id="SSF53218">
    <property type="entry name" value="Molybdenum cofactor biosynthesis proteins"/>
    <property type="match status" value="1"/>
</dbReference>
<dbReference type="InterPro" id="IPR050101">
    <property type="entry name" value="CinA"/>
</dbReference>
<dbReference type="Gene3D" id="3.40.980.10">
    <property type="entry name" value="MoaB/Mog-like domain"/>
    <property type="match status" value="1"/>
</dbReference>
<dbReference type="AlphaFoldDB" id="A0A1G7X0R3"/>
<feature type="domain" description="MoaB/Mog" evidence="1">
    <location>
        <begin position="5"/>
        <end position="166"/>
    </location>
</feature>
<dbReference type="SMART" id="SM00852">
    <property type="entry name" value="MoCF_biosynth"/>
    <property type="match status" value="1"/>
</dbReference>
<dbReference type="Pfam" id="PF00994">
    <property type="entry name" value="MoCF_biosynth"/>
    <property type="match status" value="1"/>
</dbReference>
<reference evidence="3" key="1">
    <citation type="submission" date="2016-10" db="EMBL/GenBank/DDBJ databases">
        <authorList>
            <person name="Varghese N."/>
            <person name="Submissions S."/>
        </authorList>
    </citation>
    <scope>NUCLEOTIDE SEQUENCE [LARGE SCALE GENOMIC DNA]</scope>
    <source>
        <strain evidence="3">930I</strain>
    </source>
</reference>
<dbReference type="Pfam" id="PF24102">
    <property type="entry name" value="FLAD1_M"/>
    <property type="match status" value="1"/>
</dbReference>
<dbReference type="STRING" id="83401.SAMN05421742_102390"/>
<dbReference type="PANTHER" id="PTHR13939">
    <property type="entry name" value="NICOTINAMIDE-NUCLEOTIDE AMIDOHYDROLASE PNCC"/>
    <property type="match status" value="1"/>
</dbReference>
<organism evidence="2 3">
    <name type="scientific">Roseospirillum parvum</name>
    <dbReference type="NCBI Taxonomy" id="83401"/>
    <lineage>
        <taxon>Bacteria</taxon>
        <taxon>Pseudomonadati</taxon>
        <taxon>Pseudomonadota</taxon>
        <taxon>Alphaproteobacteria</taxon>
        <taxon>Rhodospirillales</taxon>
        <taxon>Rhodospirillaceae</taxon>
        <taxon>Roseospirillum</taxon>
    </lineage>
</organism>
<proteinExistence type="predicted"/>
<protein>
    <submittedName>
        <fullName evidence="2">Molybdenum cofactor synthesis domain-containing protein</fullName>
    </submittedName>
</protein>
<evidence type="ECO:0000313" key="2">
    <source>
        <dbReference type="EMBL" id="SDG77765.1"/>
    </source>
</evidence>
<accession>A0A1G7X0R3</accession>